<feature type="compositionally biased region" description="Low complexity" evidence="2">
    <location>
        <begin position="359"/>
        <end position="373"/>
    </location>
</feature>
<comment type="caution">
    <text evidence="3">The sequence shown here is derived from an EMBL/GenBank/DDBJ whole genome shotgun (WGS) entry which is preliminary data.</text>
</comment>
<name>A0ABN9YAK4_9DINO</name>
<feature type="compositionally biased region" description="Low complexity" evidence="2">
    <location>
        <begin position="384"/>
        <end position="396"/>
    </location>
</feature>
<protein>
    <submittedName>
        <fullName evidence="3">Uncharacterized protein</fullName>
    </submittedName>
</protein>
<organism evidence="3 4">
    <name type="scientific">Prorocentrum cordatum</name>
    <dbReference type="NCBI Taxonomy" id="2364126"/>
    <lineage>
        <taxon>Eukaryota</taxon>
        <taxon>Sar</taxon>
        <taxon>Alveolata</taxon>
        <taxon>Dinophyceae</taxon>
        <taxon>Prorocentrales</taxon>
        <taxon>Prorocentraceae</taxon>
        <taxon>Prorocentrum</taxon>
    </lineage>
</organism>
<reference evidence="3" key="1">
    <citation type="submission" date="2023-10" db="EMBL/GenBank/DDBJ databases">
        <authorList>
            <person name="Chen Y."/>
            <person name="Shah S."/>
            <person name="Dougan E. K."/>
            <person name="Thang M."/>
            <person name="Chan C."/>
        </authorList>
    </citation>
    <scope>NUCLEOTIDE SEQUENCE [LARGE SCALE GENOMIC DNA]</scope>
</reference>
<gene>
    <name evidence="3" type="ORF">PCOR1329_LOCUS84020</name>
</gene>
<feature type="compositionally biased region" description="Low complexity" evidence="2">
    <location>
        <begin position="311"/>
        <end position="331"/>
    </location>
</feature>
<feature type="coiled-coil region" evidence="1">
    <location>
        <begin position="254"/>
        <end position="292"/>
    </location>
</feature>
<evidence type="ECO:0000313" key="4">
    <source>
        <dbReference type="Proteomes" id="UP001189429"/>
    </source>
</evidence>
<feature type="region of interest" description="Disordered" evidence="2">
    <location>
        <begin position="296"/>
        <end position="337"/>
    </location>
</feature>
<keyword evidence="1" id="KW-0175">Coiled coil</keyword>
<evidence type="ECO:0000256" key="1">
    <source>
        <dbReference type="SAM" id="Coils"/>
    </source>
</evidence>
<proteinExistence type="predicted"/>
<evidence type="ECO:0000313" key="3">
    <source>
        <dbReference type="EMBL" id="CAK0909665.1"/>
    </source>
</evidence>
<sequence>MTPACSLACPVLSEMYECSSNASKGTSCSGGFRRVSFSSEVHLYRYEQVSGEQATAEPQVAAEDAGPADAVLVRLASEQQSFRGSRRASPWGECWPGLPSAHALAPQDPDKHGDDSTFKNAFQESVERRRIKRSATPNVGAVDEVTSLQLLVATTTDEPLRVMLQKRTSHLQSTPSAVSGANSGMAIESVRKAVGAWKDADHEHTQCANNVLKLRTALQHAEEKDITAAEVTWGDAVFEHAEELELKQGERETLRKLRAELIGFRDQLAAKSEEVKAKLSETAALKEDVENRLAKKRKGEGGVAAPGGGDSAAETASAAAAVEEKTGAPAASEEESVKNKLIAESAARISAAKFEAQRAAFGKGKGGDAAPAGKGPGGPPGRDPAPQVAAAAAAAPGPEPDSESSA</sequence>
<feature type="region of interest" description="Disordered" evidence="2">
    <location>
        <begin position="359"/>
        <end position="406"/>
    </location>
</feature>
<feature type="compositionally biased region" description="Gly residues" evidence="2">
    <location>
        <begin position="301"/>
        <end position="310"/>
    </location>
</feature>
<evidence type="ECO:0000256" key="2">
    <source>
        <dbReference type="SAM" id="MobiDB-lite"/>
    </source>
</evidence>
<keyword evidence="4" id="KW-1185">Reference proteome</keyword>
<dbReference type="Proteomes" id="UP001189429">
    <property type="component" value="Unassembled WGS sequence"/>
</dbReference>
<dbReference type="EMBL" id="CAUYUJ010022237">
    <property type="protein sequence ID" value="CAK0909665.1"/>
    <property type="molecule type" value="Genomic_DNA"/>
</dbReference>
<accession>A0ABN9YAK4</accession>